<dbReference type="Pfam" id="PF08241">
    <property type="entry name" value="Methyltransf_11"/>
    <property type="match status" value="1"/>
</dbReference>
<dbReference type="PANTHER" id="PTHR44942">
    <property type="entry name" value="METHYLTRANSF_11 DOMAIN-CONTAINING PROTEIN"/>
    <property type="match status" value="1"/>
</dbReference>
<comment type="caution">
    <text evidence="5">The sequence shown here is derived from an EMBL/GenBank/DDBJ whole genome shotgun (WGS) entry which is preliminary data.</text>
</comment>
<dbReference type="InterPro" id="IPR051052">
    <property type="entry name" value="Diverse_substrate_MTase"/>
</dbReference>
<organism evidence="5 6">
    <name type="scientific">Bradyrhizobium sacchari</name>
    <dbReference type="NCBI Taxonomy" id="1399419"/>
    <lineage>
        <taxon>Bacteria</taxon>
        <taxon>Pseudomonadati</taxon>
        <taxon>Pseudomonadota</taxon>
        <taxon>Alphaproteobacteria</taxon>
        <taxon>Hyphomicrobiales</taxon>
        <taxon>Nitrobacteraceae</taxon>
        <taxon>Bradyrhizobium</taxon>
    </lineage>
</organism>
<accession>A0A560J7L1</accession>
<dbReference type="EMBL" id="VITW01000002">
    <property type="protein sequence ID" value="TWB80863.1"/>
    <property type="molecule type" value="Genomic_DNA"/>
</dbReference>
<dbReference type="GO" id="GO:0032259">
    <property type="term" value="P:methylation"/>
    <property type="evidence" value="ECO:0007669"/>
    <property type="project" value="UniProtKB-KW"/>
</dbReference>
<keyword evidence="6" id="KW-1185">Reference proteome</keyword>
<dbReference type="AlphaFoldDB" id="A0A560J7L1"/>
<evidence type="ECO:0000256" key="1">
    <source>
        <dbReference type="ARBA" id="ARBA00008361"/>
    </source>
</evidence>
<evidence type="ECO:0000259" key="4">
    <source>
        <dbReference type="Pfam" id="PF08241"/>
    </source>
</evidence>
<evidence type="ECO:0000313" key="6">
    <source>
        <dbReference type="Proteomes" id="UP000315914"/>
    </source>
</evidence>
<dbReference type="CDD" id="cd02440">
    <property type="entry name" value="AdoMet_MTases"/>
    <property type="match status" value="1"/>
</dbReference>
<dbReference type="RefSeq" id="WP_161495473.1">
    <property type="nucleotide sequence ID" value="NZ_LWIG01000059.1"/>
</dbReference>
<dbReference type="InterPro" id="IPR013216">
    <property type="entry name" value="Methyltransf_11"/>
</dbReference>
<feature type="domain" description="Methyltransferase type 11" evidence="4">
    <location>
        <begin position="46"/>
        <end position="141"/>
    </location>
</feature>
<keyword evidence="2 5" id="KW-0489">Methyltransferase</keyword>
<dbReference type="SUPFAM" id="SSF53335">
    <property type="entry name" value="S-adenosyl-L-methionine-dependent methyltransferases"/>
    <property type="match status" value="1"/>
</dbReference>
<dbReference type="InterPro" id="IPR029063">
    <property type="entry name" value="SAM-dependent_MTases_sf"/>
</dbReference>
<evidence type="ECO:0000313" key="5">
    <source>
        <dbReference type="EMBL" id="TWB80863.1"/>
    </source>
</evidence>
<dbReference type="Proteomes" id="UP000315914">
    <property type="component" value="Unassembled WGS sequence"/>
</dbReference>
<dbReference type="Gene3D" id="3.40.50.150">
    <property type="entry name" value="Vaccinia Virus protein VP39"/>
    <property type="match status" value="1"/>
</dbReference>
<comment type="similarity">
    <text evidence="1">Belongs to the methyltransferase superfamily.</text>
</comment>
<dbReference type="OrthoDB" id="9797252at2"/>
<sequence length="270" mass="30164">MNTPVTWQLFDGCAVGYDEHRPRYPEDVFDILSRYHMSPAPIRSAVDVGAGTGIFSRQLMQAVPSIVKLTCIDANSDMATIAKERSTGFNGLDVKVGFAEKLPLPDGSCDLVAAATSANWFDRPLFFGEATRVLKPSGTLLLLQNNHRYWESAFLDDFYSFQERHIPGYRRGYYSDSVGGYGKADFETELRSRPDLTAVERHNVEWCQTVSADQFRGYCHSMSHMKKAIDRSGAAAIAQEIDALLERHQNASGDVAVEWLTDIVLSRARL</sequence>
<proteinExistence type="inferred from homology"/>
<dbReference type="STRING" id="1399419.A5906_13855"/>
<dbReference type="PANTHER" id="PTHR44942:SF4">
    <property type="entry name" value="METHYLTRANSFERASE TYPE 11 DOMAIN-CONTAINING PROTEIN"/>
    <property type="match status" value="1"/>
</dbReference>
<gene>
    <name evidence="5" type="ORF">FBZ95_10280</name>
</gene>
<dbReference type="GO" id="GO:0008757">
    <property type="term" value="F:S-adenosylmethionine-dependent methyltransferase activity"/>
    <property type="evidence" value="ECO:0007669"/>
    <property type="project" value="InterPro"/>
</dbReference>
<evidence type="ECO:0000256" key="3">
    <source>
        <dbReference type="ARBA" id="ARBA00022679"/>
    </source>
</evidence>
<evidence type="ECO:0000256" key="2">
    <source>
        <dbReference type="ARBA" id="ARBA00022603"/>
    </source>
</evidence>
<name>A0A560J7L1_9BRAD</name>
<reference evidence="5 6" key="1">
    <citation type="submission" date="2019-06" db="EMBL/GenBank/DDBJ databases">
        <title>Genomic Encyclopedia of Type Strains, Phase IV (KMG-V): Genome sequencing to study the core and pangenomes of soil and plant-associated prokaryotes.</title>
        <authorList>
            <person name="Whitman W."/>
        </authorList>
    </citation>
    <scope>NUCLEOTIDE SEQUENCE [LARGE SCALE GENOMIC DNA]</scope>
    <source>
        <strain evidence="5 6">BR 10556</strain>
    </source>
</reference>
<protein>
    <submittedName>
        <fullName evidence="5">Methyltransferase family protein</fullName>
    </submittedName>
</protein>
<keyword evidence="3 5" id="KW-0808">Transferase</keyword>